<dbReference type="InterPro" id="IPR036640">
    <property type="entry name" value="ABC1_TM_sf"/>
</dbReference>
<comment type="subcellular location">
    <subcellularLocation>
        <location evidence="1">Membrane</location>
        <topology evidence="1">Multi-pass membrane protein</topology>
    </subcellularLocation>
</comment>
<proteinExistence type="predicted"/>
<dbReference type="SUPFAM" id="SSF90123">
    <property type="entry name" value="ABC transporter transmembrane region"/>
    <property type="match status" value="1"/>
</dbReference>
<keyword evidence="4" id="KW-0547">Nucleotide-binding</keyword>
<evidence type="ECO:0000256" key="7">
    <source>
        <dbReference type="ARBA" id="ARBA00023136"/>
    </source>
</evidence>
<keyword evidence="7 8" id="KW-0472">Membrane</keyword>
<dbReference type="GO" id="GO:0005524">
    <property type="term" value="F:ATP binding"/>
    <property type="evidence" value="ECO:0007669"/>
    <property type="project" value="UniProtKB-KW"/>
</dbReference>
<protein>
    <recommendedName>
        <fullName evidence="9">ABC transmembrane type-1 domain-containing protein</fullName>
    </recommendedName>
</protein>
<keyword evidence="2" id="KW-0813">Transport</keyword>
<dbReference type="Gene3D" id="1.20.1560.10">
    <property type="entry name" value="ABC transporter type 1, transmembrane domain"/>
    <property type="match status" value="1"/>
</dbReference>
<dbReference type="PANTHER" id="PTHR24223:SF108">
    <property type="entry name" value="ABC TRANSPORTER C FAMILY MEMBER 8"/>
    <property type="match status" value="1"/>
</dbReference>
<feature type="transmembrane region" description="Helical" evidence="8">
    <location>
        <begin position="228"/>
        <end position="246"/>
    </location>
</feature>
<dbReference type="AlphaFoldDB" id="A0A7J8THU7"/>
<keyword evidence="6 8" id="KW-1133">Transmembrane helix</keyword>
<evidence type="ECO:0000256" key="5">
    <source>
        <dbReference type="ARBA" id="ARBA00022840"/>
    </source>
</evidence>
<sequence length="271" mass="31139">MGIPREREQLEQLKKLGSSGLSKNYSNYSEENRYEGLTILGCLVICKVVESLSQRHRFFSSRRSKMRMRLALMAAVYRKQLNFLDAYRLGEFPWWLHSAWSLVLQLFMSIGILFYVVRLGALPDLVPLLICGVLNVPFANVLQKCQSQFMVAQDERLRLTSEVLNNMKIIKLQSWEEKFKNMIETRRENEFKWLAKEQISKAYGTVLFWISPTIISLVIFLGCAYLESAVLNASTIFTVLAILRSMGEPITMIPGALSVMMQVKVSTEMIC</sequence>
<dbReference type="Pfam" id="PF00664">
    <property type="entry name" value="ABC_membrane"/>
    <property type="match status" value="1"/>
</dbReference>
<keyword evidence="3 8" id="KW-0812">Transmembrane</keyword>
<dbReference type="InterPro" id="IPR044746">
    <property type="entry name" value="ABCC_6TM_D1"/>
</dbReference>
<evidence type="ECO:0000256" key="3">
    <source>
        <dbReference type="ARBA" id="ARBA00022692"/>
    </source>
</evidence>
<evidence type="ECO:0000256" key="2">
    <source>
        <dbReference type="ARBA" id="ARBA00022448"/>
    </source>
</evidence>
<evidence type="ECO:0000256" key="6">
    <source>
        <dbReference type="ARBA" id="ARBA00022989"/>
    </source>
</evidence>
<feature type="transmembrane region" description="Helical" evidence="8">
    <location>
        <begin position="202"/>
        <end position="222"/>
    </location>
</feature>
<reference evidence="10 11" key="1">
    <citation type="journal article" date="2019" name="Genome Biol. Evol.">
        <title>Insights into the evolution of the New World diploid cottons (Gossypium, subgenus Houzingenia) based on genome sequencing.</title>
        <authorList>
            <person name="Grover C.E."/>
            <person name="Arick M.A. 2nd"/>
            <person name="Thrash A."/>
            <person name="Conover J.L."/>
            <person name="Sanders W.S."/>
            <person name="Peterson D.G."/>
            <person name="Frelichowski J.E."/>
            <person name="Scheffler J.A."/>
            <person name="Scheffler B.E."/>
            <person name="Wendel J.F."/>
        </authorList>
    </citation>
    <scope>NUCLEOTIDE SEQUENCE [LARGE SCALE GENOMIC DNA]</scope>
    <source>
        <strain evidence="10">27</strain>
        <tissue evidence="10">Leaf</tissue>
    </source>
</reference>
<accession>A0A7J8THU7</accession>
<evidence type="ECO:0000259" key="9">
    <source>
        <dbReference type="PROSITE" id="PS50929"/>
    </source>
</evidence>
<organism evidence="10 11">
    <name type="scientific">Gossypium davidsonii</name>
    <name type="common">Davidson's cotton</name>
    <name type="synonym">Gossypium klotzschianum subsp. davidsonii</name>
    <dbReference type="NCBI Taxonomy" id="34287"/>
    <lineage>
        <taxon>Eukaryota</taxon>
        <taxon>Viridiplantae</taxon>
        <taxon>Streptophyta</taxon>
        <taxon>Embryophyta</taxon>
        <taxon>Tracheophyta</taxon>
        <taxon>Spermatophyta</taxon>
        <taxon>Magnoliopsida</taxon>
        <taxon>eudicotyledons</taxon>
        <taxon>Gunneridae</taxon>
        <taxon>Pentapetalae</taxon>
        <taxon>rosids</taxon>
        <taxon>malvids</taxon>
        <taxon>Malvales</taxon>
        <taxon>Malvaceae</taxon>
        <taxon>Malvoideae</taxon>
        <taxon>Gossypium</taxon>
    </lineage>
</organism>
<keyword evidence="11" id="KW-1185">Reference proteome</keyword>
<dbReference type="CDD" id="cd18579">
    <property type="entry name" value="ABC_6TM_ABCC_D1"/>
    <property type="match status" value="1"/>
</dbReference>
<dbReference type="Proteomes" id="UP000593561">
    <property type="component" value="Unassembled WGS sequence"/>
</dbReference>
<dbReference type="PANTHER" id="PTHR24223">
    <property type="entry name" value="ATP-BINDING CASSETTE SUB-FAMILY C"/>
    <property type="match status" value="1"/>
</dbReference>
<gene>
    <name evidence="10" type="ORF">Godav_029983</name>
</gene>
<feature type="domain" description="ABC transmembrane type-1" evidence="9">
    <location>
        <begin position="39"/>
        <end position="262"/>
    </location>
</feature>
<evidence type="ECO:0000313" key="10">
    <source>
        <dbReference type="EMBL" id="MBA0637701.1"/>
    </source>
</evidence>
<dbReference type="InterPro" id="IPR011527">
    <property type="entry name" value="ABC1_TM_dom"/>
</dbReference>
<dbReference type="GO" id="GO:0016020">
    <property type="term" value="C:membrane"/>
    <property type="evidence" value="ECO:0007669"/>
    <property type="project" value="UniProtKB-SubCell"/>
</dbReference>
<dbReference type="InterPro" id="IPR050173">
    <property type="entry name" value="ABC_transporter_C-like"/>
</dbReference>
<name>A0A7J8THU7_GOSDV</name>
<dbReference type="GO" id="GO:0140359">
    <property type="term" value="F:ABC-type transporter activity"/>
    <property type="evidence" value="ECO:0007669"/>
    <property type="project" value="InterPro"/>
</dbReference>
<evidence type="ECO:0000256" key="1">
    <source>
        <dbReference type="ARBA" id="ARBA00004141"/>
    </source>
</evidence>
<dbReference type="PROSITE" id="PS50929">
    <property type="entry name" value="ABC_TM1F"/>
    <property type="match status" value="1"/>
</dbReference>
<feature type="transmembrane region" description="Helical" evidence="8">
    <location>
        <begin position="95"/>
        <end position="117"/>
    </location>
</feature>
<evidence type="ECO:0000256" key="8">
    <source>
        <dbReference type="SAM" id="Phobius"/>
    </source>
</evidence>
<dbReference type="EMBL" id="JABFAC010248994">
    <property type="protein sequence ID" value="MBA0637701.1"/>
    <property type="molecule type" value="Genomic_DNA"/>
</dbReference>
<comment type="caution">
    <text evidence="10">The sequence shown here is derived from an EMBL/GenBank/DDBJ whole genome shotgun (WGS) entry which is preliminary data.</text>
</comment>
<evidence type="ECO:0000313" key="11">
    <source>
        <dbReference type="Proteomes" id="UP000593561"/>
    </source>
</evidence>
<keyword evidence="5" id="KW-0067">ATP-binding</keyword>
<evidence type="ECO:0000256" key="4">
    <source>
        <dbReference type="ARBA" id="ARBA00022741"/>
    </source>
</evidence>